<evidence type="ECO:0000256" key="1">
    <source>
        <dbReference type="SAM" id="Phobius"/>
    </source>
</evidence>
<dbReference type="Proteomes" id="UP000182060">
    <property type="component" value="Chromosome"/>
</dbReference>
<name>A0AAC9IW66_9BURK</name>
<dbReference type="EMBL" id="CP015017">
    <property type="protein sequence ID" value="APC01968.1"/>
    <property type="molecule type" value="Genomic_DNA"/>
</dbReference>
<keyword evidence="1" id="KW-0812">Transmembrane</keyword>
<feature type="transmembrane region" description="Helical" evidence="1">
    <location>
        <begin position="55"/>
        <end position="73"/>
    </location>
</feature>
<keyword evidence="1" id="KW-1133">Transmembrane helix</keyword>
<proteinExistence type="predicted"/>
<feature type="transmembrane region" description="Helical" evidence="1">
    <location>
        <begin position="12"/>
        <end position="30"/>
    </location>
</feature>
<evidence type="ECO:0000313" key="2">
    <source>
        <dbReference type="EMBL" id="APC01968.1"/>
    </source>
</evidence>
<dbReference type="AlphaFoldDB" id="A0AAC9IW66"/>
<organism evidence="2 3">
    <name type="scientific">Polynucleobacter asymbioticus</name>
    <dbReference type="NCBI Taxonomy" id="576611"/>
    <lineage>
        <taxon>Bacteria</taxon>
        <taxon>Pseudomonadati</taxon>
        <taxon>Pseudomonadota</taxon>
        <taxon>Betaproteobacteria</taxon>
        <taxon>Burkholderiales</taxon>
        <taxon>Burkholderiaceae</taxon>
        <taxon>Polynucleobacter</taxon>
    </lineage>
</organism>
<gene>
    <name evidence="2" type="ORF">AOC25_10250</name>
</gene>
<keyword evidence="1" id="KW-0472">Membrane</keyword>
<evidence type="ECO:0000313" key="3">
    <source>
        <dbReference type="Proteomes" id="UP000182060"/>
    </source>
</evidence>
<accession>A0AAC9IW66</accession>
<feature type="transmembrane region" description="Helical" evidence="1">
    <location>
        <begin position="133"/>
        <end position="151"/>
    </location>
</feature>
<feature type="transmembrane region" description="Helical" evidence="1">
    <location>
        <begin position="94"/>
        <end position="113"/>
    </location>
</feature>
<reference evidence="2" key="1">
    <citation type="journal article" date="2017" name="Appl. Environ. Microbiol.">
        <title>Microdiversification of a pelagic Polynucleobacter species is mainly driven by acquisition of genomic islands from a partially interspecific gene pool.</title>
        <authorList>
            <person name="Hoetzinger M."/>
            <person name="Hahn M.W."/>
            <person name="Jezberova J."/>
            <person name="Schmidt J."/>
            <person name="Koll U."/>
        </authorList>
    </citation>
    <scope>NUCLEOTIDE SEQUENCE</scope>
    <source>
        <strain evidence="2">MWH-RechtKol4</strain>
    </source>
</reference>
<sequence length="166" mass="18354">MYFLPQLKNSSVTYFLFLPAGIKLFAVLIFRWRGALGTGLAIFARLMFTDSSQPLTSWLLAAASVTLALYLVVEYRLKLMKVDRDLSNLQYYQIVVLATATSIVNGFVFAYVVSALTIGQMSGGLFHSGFTTVMSNFAGNAIVVCLAMLIFKNKLIIINFIKGIKN</sequence>
<protein>
    <submittedName>
        <fullName evidence="2">Uncharacterized protein</fullName>
    </submittedName>
</protein>